<dbReference type="EMBL" id="AAFI02000003">
    <property type="protein sequence ID" value="EAL73647.1"/>
    <property type="molecule type" value="Genomic_DNA"/>
</dbReference>
<dbReference type="GeneID" id="8616218"/>
<dbReference type="PaxDb" id="44689-DDB0202184"/>
<dbReference type="PhylomeDB" id="Q55FX2"/>
<dbReference type="InParanoid" id="Q55FX2"/>
<dbReference type="OMA" id="HAISSTM"/>
<dbReference type="PANTHER" id="PTHR39532:SF3">
    <property type="entry name" value="F-BOX DOMAIN-CONTAINING PROTEIN"/>
    <property type="match status" value="1"/>
</dbReference>
<evidence type="ECO:0000313" key="2">
    <source>
        <dbReference type="Proteomes" id="UP000002195"/>
    </source>
</evidence>
<dbReference type="VEuPathDB" id="AmoebaDB:DDB_G0268388"/>
<dbReference type="eggNOG" id="ENOG502RI43">
    <property type="taxonomic scope" value="Eukaryota"/>
</dbReference>
<gene>
    <name evidence="1" type="ORF">DDB_G0268388</name>
</gene>
<reference evidence="1 2" key="1">
    <citation type="journal article" date="2005" name="Nature">
        <title>The genome of the social amoeba Dictyostelium discoideum.</title>
        <authorList>
            <consortium name="The Dictyostelium discoideum Sequencing Consortium"/>
            <person name="Eichinger L."/>
            <person name="Pachebat J.A."/>
            <person name="Glockner G."/>
            <person name="Rajandream M.A."/>
            <person name="Sucgang R."/>
            <person name="Berriman M."/>
            <person name="Song J."/>
            <person name="Olsen R."/>
            <person name="Szafranski K."/>
            <person name="Xu Q."/>
            <person name="Tunggal B."/>
            <person name="Kummerfeld S."/>
            <person name="Madera M."/>
            <person name="Konfortov B.A."/>
            <person name="Rivero F."/>
            <person name="Bankier A.T."/>
            <person name="Lehmann R."/>
            <person name="Hamlin N."/>
            <person name="Davies R."/>
            <person name="Gaudet P."/>
            <person name="Fey P."/>
            <person name="Pilcher K."/>
            <person name="Chen G."/>
            <person name="Saunders D."/>
            <person name="Sodergren E."/>
            <person name="Davis P."/>
            <person name="Kerhornou A."/>
            <person name="Nie X."/>
            <person name="Hall N."/>
            <person name="Anjard C."/>
            <person name="Hemphill L."/>
            <person name="Bason N."/>
            <person name="Farbrother P."/>
            <person name="Desany B."/>
            <person name="Just E."/>
            <person name="Morio T."/>
            <person name="Rost R."/>
            <person name="Churcher C."/>
            <person name="Cooper J."/>
            <person name="Haydock S."/>
            <person name="van Driessche N."/>
            <person name="Cronin A."/>
            <person name="Goodhead I."/>
            <person name="Muzny D."/>
            <person name="Mourier T."/>
            <person name="Pain A."/>
            <person name="Lu M."/>
            <person name="Harper D."/>
            <person name="Lindsay R."/>
            <person name="Hauser H."/>
            <person name="James K."/>
            <person name="Quiles M."/>
            <person name="Madan Babu M."/>
            <person name="Saito T."/>
            <person name="Buchrieser C."/>
            <person name="Wardroper A."/>
            <person name="Felder M."/>
            <person name="Thangavelu M."/>
            <person name="Johnson D."/>
            <person name="Knights A."/>
            <person name="Loulseged H."/>
            <person name="Mungall K."/>
            <person name="Oliver K."/>
            <person name="Price C."/>
            <person name="Quail M.A."/>
            <person name="Urushihara H."/>
            <person name="Hernandez J."/>
            <person name="Rabbinowitsch E."/>
            <person name="Steffen D."/>
            <person name="Sanders M."/>
            <person name="Ma J."/>
            <person name="Kohara Y."/>
            <person name="Sharp S."/>
            <person name="Simmonds M."/>
            <person name="Spiegler S."/>
            <person name="Tivey A."/>
            <person name="Sugano S."/>
            <person name="White B."/>
            <person name="Walker D."/>
            <person name="Woodward J."/>
            <person name="Winckler T."/>
            <person name="Tanaka Y."/>
            <person name="Shaulsky G."/>
            <person name="Schleicher M."/>
            <person name="Weinstock G."/>
            <person name="Rosenthal A."/>
            <person name="Cox E.C."/>
            <person name="Chisholm R.L."/>
            <person name="Gibbs R."/>
            <person name="Loomis W.F."/>
            <person name="Platzer M."/>
            <person name="Kay R.R."/>
            <person name="Williams J."/>
            <person name="Dear P.H."/>
            <person name="Noegel A.A."/>
            <person name="Barrell B."/>
            <person name="Kuspa A."/>
        </authorList>
    </citation>
    <scope>NUCLEOTIDE SEQUENCE [LARGE SCALE GENOMIC DNA]</scope>
    <source>
        <strain evidence="1 2">AX4</strain>
    </source>
</reference>
<evidence type="ECO:0000313" key="1">
    <source>
        <dbReference type="EMBL" id="EAL73647.1"/>
    </source>
</evidence>
<proteinExistence type="predicted"/>
<accession>Q55FX2</accession>
<dbReference type="RefSeq" id="XP_647411.1">
    <property type="nucleotide sequence ID" value="XM_642319.1"/>
</dbReference>
<dbReference type="HOGENOM" id="CLU_482713_0_0_1"/>
<dbReference type="AlphaFoldDB" id="Q55FX2"/>
<dbReference type="Proteomes" id="UP000002195">
    <property type="component" value="Unassembled WGS sequence"/>
</dbReference>
<keyword evidence="2" id="KW-1185">Reference proteome</keyword>
<dbReference type="FunCoup" id="Q55FX2">
    <property type="interactions" value="1"/>
</dbReference>
<sequence length="491" mass="57886">MEKKRKREELQNSVDELITNEEIKIKSIKETPKTFSGLIDVLRIYDSHKENKSIRIEAVNYFNSYHRFKFFHYFDKKGYMNFILNIFFDSSFNIFSKIEDIDESNYHSIYFHNKLYLKIIRDKKFKDWFKNLYENDRDKLDKRLFIMSEFFKKKEYYNIDNLLSIAYSDHDYHDGGGGGGGGGEIVETFTQIFKKIVRESLSYADNIIAYDDVILNYNLLSYALVCKQFFRVLSKILNNEYFDWNKPLIHLNNITEFSLIKQPPLFFNYESIRLIPYSSSREYIELLFSRVESFYIESDEYDSTTNCGISRDIKGYGDDEDEDEDEYLYLYQVSIQSSRYLIYPPPMPSLQSITIDHYYGFKRNYKDLFQHILITNFKTLKNLVNDNGCGGGGIKRFSIRFCTDWNGCPTNQNIKFIKNILEFHSNSLEKIRIDGGKTRSICENRLRLLKSSIDNQSKNKIDWKLKSPSDCLGCCDSDSDSDSDSDGDSDS</sequence>
<dbReference type="KEGG" id="ddi:DDB_G0268388"/>
<name>Q55FX2_DICDI</name>
<protein>
    <submittedName>
        <fullName evidence="1">Uncharacterized protein</fullName>
    </submittedName>
</protein>
<comment type="caution">
    <text evidence="1">The sequence shown here is derived from an EMBL/GenBank/DDBJ whole genome shotgun (WGS) entry which is preliminary data.</text>
</comment>
<dbReference type="PANTHER" id="PTHR39532">
    <property type="entry name" value="F-BOX DOMAIN-CONTAINING PROTEIN-RELATED"/>
    <property type="match status" value="1"/>
</dbReference>
<organism evidence="1 2">
    <name type="scientific">Dictyostelium discoideum</name>
    <name type="common">Social amoeba</name>
    <dbReference type="NCBI Taxonomy" id="44689"/>
    <lineage>
        <taxon>Eukaryota</taxon>
        <taxon>Amoebozoa</taxon>
        <taxon>Evosea</taxon>
        <taxon>Eumycetozoa</taxon>
        <taxon>Dictyostelia</taxon>
        <taxon>Dictyosteliales</taxon>
        <taxon>Dictyosteliaceae</taxon>
        <taxon>Dictyostelium</taxon>
    </lineage>
</organism>